<dbReference type="RefSeq" id="WP_200661366.1">
    <property type="nucleotide sequence ID" value="NZ_CAJNBH010000058.1"/>
</dbReference>
<organism evidence="1 2">
    <name type="scientific">Paraburkholderia nemoris</name>
    <dbReference type="NCBI Taxonomy" id="2793076"/>
    <lineage>
        <taxon>Bacteria</taxon>
        <taxon>Pseudomonadati</taxon>
        <taxon>Pseudomonadota</taxon>
        <taxon>Betaproteobacteria</taxon>
        <taxon>Burkholderiales</taxon>
        <taxon>Burkholderiaceae</taxon>
        <taxon>Paraburkholderia</taxon>
    </lineage>
</organism>
<comment type="caution">
    <text evidence="1">The sequence shown here is derived from an EMBL/GenBank/DDBJ whole genome shotgun (WGS) entry which is preliminary data.</text>
</comment>
<protein>
    <recommendedName>
        <fullName evidence="3">Restriction endonuclease</fullName>
    </recommendedName>
</protein>
<evidence type="ECO:0000313" key="2">
    <source>
        <dbReference type="Proteomes" id="UP000673821"/>
    </source>
</evidence>
<gene>
    <name evidence="1" type="ORF">R69776_08080</name>
</gene>
<reference evidence="1 2" key="1">
    <citation type="submission" date="2021-02" db="EMBL/GenBank/DDBJ databases">
        <authorList>
            <person name="Vanwijnsberghe S."/>
        </authorList>
    </citation>
    <scope>NUCLEOTIDE SEQUENCE [LARGE SCALE GENOMIC DNA]</scope>
    <source>
        <strain evidence="1 2">R-69776</strain>
    </source>
</reference>
<evidence type="ECO:0000313" key="1">
    <source>
        <dbReference type="EMBL" id="CAE6862433.1"/>
    </source>
</evidence>
<keyword evidence="2" id="KW-1185">Reference proteome</keyword>
<name>A0ABM8T6Y1_9BURK</name>
<proteinExistence type="predicted"/>
<accession>A0ABM8T6Y1</accession>
<evidence type="ECO:0008006" key="3">
    <source>
        <dbReference type="Google" id="ProtNLM"/>
    </source>
</evidence>
<sequence>MNLNPETNQANVVSRAWIDTYEEVATKAQLVRDVLQKRNVKLGNGSALSQLLNQADILSREWTAQRVPAIRVLSEAAYVNRLADAITYLPDEPGIQEALRRMAGSVMQPDDRSNSQGKDALWEVVLLADLRKNGLAGTAAEPDIVVNFDKGDYPIACKKIWSENGVEKHVRKGAKQLEPFANGGIIALNLDDLTPAGHLIAQPDKMTAKKFLDDFNMDFINRHRNILQRAIMDGKCDGFVISTTAAAVLSNGEPAFNLVTQSSLWHLKEAPPDALERFLSFARAQNTGN</sequence>
<dbReference type="EMBL" id="CAJNBH010000058">
    <property type="protein sequence ID" value="CAE6862433.1"/>
    <property type="molecule type" value="Genomic_DNA"/>
</dbReference>
<dbReference type="Proteomes" id="UP000673821">
    <property type="component" value="Unassembled WGS sequence"/>
</dbReference>